<comment type="catalytic activity">
    <reaction evidence="4">
        <text>L-threonyl-[protein] + ATP = O-phospho-L-threonyl-[protein] + ADP + H(+)</text>
        <dbReference type="Rhea" id="RHEA:46608"/>
        <dbReference type="Rhea" id="RHEA-COMP:11060"/>
        <dbReference type="Rhea" id="RHEA-COMP:11605"/>
        <dbReference type="ChEBI" id="CHEBI:15378"/>
        <dbReference type="ChEBI" id="CHEBI:30013"/>
        <dbReference type="ChEBI" id="CHEBI:30616"/>
        <dbReference type="ChEBI" id="CHEBI:61977"/>
        <dbReference type="ChEBI" id="CHEBI:456216"/>
        <dbReference type="EC" id="2.7.11.1"/>
    </reaction>
</comment>
<gene>
    <name evidence="10" type="ORF">CYLTODRAFT_494514</name>
</gene>
<dbReference type="PANTHER" id="PTHR44167">
    <property type="entry name" value="OVARIAN-SPECIFIC SERINE/THREONINE-PROTEIN KINASE LOK-RELATED"/>
    <property type="match status" value="1"/>
</dbReference>
<protein>
    <submittedName>
        <fullName evidence="10">Kinase-like protein</fullName>
    </submittedName>
</protein>
<dbReference type="Pfam" id="PF00069">
    <property type="entry name" value="Pkinase"/>
    <property type="match status" value="1"/>
</dbReference>
<dbReference type="InterPro" id="IPR008271">
    <property type="entry name" value="Ser/Thr_kinase_AS"/>
</dbReference>
<keyword evidence="11" id="KW-1185">Reference proteome</keyword>
<dbReference type="PANTHER" id="PTHR44167:SF18">
    <property type="entry name" value="PROTEIN KINASE DOMAIN-CONTAINING PROTEIN"/>
    <property type="match status" value="1"/>
</dbReference>
<dbReference type="Gene3D" id="1.10.510.10">
    <property type="entry name" value="Transferase(Phosphotransferase) domain 1"/>
    <property type="match status" value="1"/>
</dbReference>
<evidence type="ECO:0000256" key="1">
    <source>
        <dbReference type="ARBA" id="ARBA00005575"/>
    </source>
</evidence>
<comment type="similarity">
    <text evidence="1">Belongs to the protein kinase superfamily. CAMK Ser/Thr protein kinase family. CHEK2 subfamily.</text>
</comment>
<dbReference type="GO" id="GO:0044773">
    <property type="term" value="P:mitotic DNA damage checkpoint signaling"/>
    <property type="evidence" value="ECO:0007669"/>
    <property type="project" value="TreeGrafter"/>
</dbReference>
<dbReference type="SMART" id="SM00220">
    <property type="entry name" value="S_TKc"/>
    <property type="match status" value="1"/>
</dbReference>
<dbReference type="CDD" id="cd00060">
    <property type="entry name" value="FHA"/>
    <property type="match status" value="1"/>
</dbReference>
<feature type="domain" description="Protein kinase" evidence="9">
    <location>
        <begin position="182"/>
        <end position="439"/>
    </location>
</feature>
<dbReference type="InterPro" id="IPR017441">
    <property type="entry name" value="Protein_kinase_ATP_BS"/>
</dbReference>
<keyword evidence="10" id="KW-0418">Kinase</keyword>
<proteinExistence type="inferred from homology"/>
<keyword evidence="10" id="KW-0808">Transferase</keyword>
<reference evidence="10 11" key="1">
    <citation type="journal article" date="2015" name="Fungal Genet. Biol.">
        <title>Evolution of novel wood decay mechanisms in Agaricales revealed by the genome sequences of Fistulina hepatica and Cylindrobasidium torrendii.</title>
        <authorList>
            <person name="Floudas D."/>
            <person name="Held B.W."/>
            <person name="Riley R."/>
            <person name="Nagy L.G."/>
            <person name="Koehler G."/>
            <person name="Ransdell A.S."/>
            <person name="Younus H."/>
            <person name="Chow J."/>
            <person name="Chiniquy J."/>
            <person name="Lipzen A."/>
            <person name="Tritt A."/>
            <person name="Sun H."/>
            <person name="Haridas S."/>
            <person name="LaButti K."/>
            <person name="Ohm R.A."/>
            <person name="Kues U."/>
            <person name="Blanchette R.A."/>
            <person name="Grigoriev I.V."/>
            <person name="Minto R.E."/>
            <person name="Hibbett D.S."/>
        </authorList>
    </citation>
    <scope>NUCLEOTIDE SEQUENCE [LARGE SCALE GENOMIC DNA]</scope>
    <source>
        <strain evidence="10 11">FP15055 ss-10</strain>
    </source>
</reference>
<evidence type="ECO:0000259" key="9">
    <source>
        <dbReference type="PROSITE" id="PS50011"/>
    </source>
</evidence>
<dbReference type="PROSITE" id="PS00108">
    <property type="entry name" value="PROTEIN_KINASE_ST"/>
    <property type="match status" value="1"/>
</dbReference>
<dbReference type="CDD" id="cd00180">
    <property type="entry name" value="PKc"/>
    <property type="match status" value="1"/>
</dbReference>
<dbReference type="InterPro" id="IPR011009">
    <property type="entry name" value="Kinase-like_dom_sf"/>
</dbReference>
<evidence type="ECO:0000256" key="4">
    <source>
        <dbReference type="ARBA" id="ARBA00047899"/>
    </source>
</evidence>
<dbReference type="InterPro" id="IPR008984">
    <property type="entry name" value="SMAD_FHA_dom_sf"/>
</dbReference>
<dbReference type="EMBL" id="KN880764">
    <property type="protein sequence ID" value="KIY62622.1"/>
    <property type="molecule type" value="Genomic_DNA"/>
</dbReference>
<keyword evidence="7" id="KW-0723">Serine/threonine-protein kinase</keyword>
<dbReference type="GO" id="GO:0005737">
    <property type="term" value="C:cytoplasm"/>
    <property type="evidence" value="ECO:0007669"/>
    <property type="project" value="TreeGrafter"/>
</dbReference>
<dbReference type="GO" id="GO:0005634">
    <property type="term" value="C:nucleus"/>
    <property type="evidence" value="ECO:0007669"/>
    <property type="project" value="TreeGrafter"/>
</dbReference>
<organism evidence="10 11">
    <name type="scientific">Cylindrobasidium torrendii FP15055 ss-10</name>
    <dbReference type="NCBI Taxonomy" id="1314674"/>
    <lineage>
        <taxon>Eukaryota</taxon>
        <taxon>Fungi</taxon>
        <taxon>Dikarya</taxon>
        <taxon>Basidiomycota</taxon>
        <taxon>Agaricomycotina</taxon>
        <taxon>Agaricomycetes</taxon>
        <taxon>Agaricomycetidae</taxon>
        <taxon>Agaricales</taxon>
        <taxon>Marasmiineae</taxon>
        <taxon>Physalacriaceae</taxon>
        <taxon>Cylindrobasidium</taxon>
    </lineage>
</organism>
<dbReference type="STRING" id="1314674.A0A0D7AWK5"/>
<accession>A0A0D7AWK5</accession>
<evidence type="ECO:0000256" key="6">
    <source>
        <dbReference type="PROSITE-ProRule" id="PRU10141"/>
    </source>
</evidence>
<dbReference type="Gene3D" id="2.60.200.20">
    <property type="match status" value="1"/>
</dbReference>
<feature type="domain" description="FHA" evidence="8">
    <location>
        <begin position="88"/>
        <end position="143"/>
    </location>
</feature>
<dbReference type="PROSITE" id="PS00107">
    <property type="entry name" value="PROTEIN_KINASE_ATP"/>
    <property type="match status" value="1"/>
</dbReference>
<dbReference type="InterPro" id="IPR000719">
    <property type="entry name" value="Prot_kinase_dom"/>
</dbReference>
<dbReference type="PROSITE" id="PS50006">
    <property type="entry name" value="FHA_DOMAIN"/>
    <property type="match status" value="1"/>
</dbReference>
<feature type="binding site" evidence="6">
    <location>
        <position position="211"/>
    </location>
    <ligand>
        <name>ATP</name>
        <dbReference type="ChEBI" id="CHEBI:30616"/>
    </ligand>
</feature>
<keyword evidence="2 6" id="KW-0547">Nucleotide-binding</keyword>
<evidence type="ECO:0000313" key="10">
    <source>
        <dbReference type="EMBL" id="KIY62622.1"/>
    </source>
</evidence>
<dbReference type="SUPFAM" id="SSF49879">
    <property type="entry name" value="SMAD/FHA domain"/>
    <property type="match status" value="1"/>
</dbReference>
<dbReference type="AlphaFoldDB" id="A0A0D7AWK5"/>
<dbReference type="PROSITE" id="PS50011">
    <property type="entry name" value="PROTEIN_KINASE_DOM"/>
    <property type="match status" value="1"/>
</dbReference>
<name>A0A0D7AWK5_9AGAR</name>
<dbReference type="Proteomes" id="UP000054007">
    <property type="component" value="Unassembled WGS sequence"/>
</dbReference>
<dbReference type="GO" id="GO:0005524">
    <property type="term" value="F:ATP binding"/>
    <property type="evidence" value="ECO:0007669"/>
    <property type="project" value="UniProtKB-UniRule"/>
</dbReference>
<evidence type="ECO:0000256" key="7">
    <source>
        <dbReference type="RuleBase" id="RU000304"/>
    </source>
</evidence>
<dbReference type="InterPro" id="IPR000253">
    <property type="entry name" value="FHA_dom"/>
</dbReference>
<evidence type="ECO:0000256" key="3">
    <source>
        <dbReference type="ARBA" id="ARBA00022840"/>
    </source>
</evidence>
<evidence type="ECO:0000256" key="2">
    <source>
        <dbReference type="ARBA" id="ARBA00022741"/>
    </source>
</evidence>
<dbReference type="SMART" id="SM00240">
    <property type="entry name" value="FHA"/>
    <property type="match status" value="1"/>
</dbReference>
<dbReference type="GO" id="GO:0004674">
    <property type="term" value="F:protein serine/threonine kinase activity"/>
    <property type="evidence" value="ECO:0007669"/>
    <property type="project" value="UniProtKB-KW"/>
</dbReference>
<evidence type="ECO:0000256" key="5">
    <source>
        <dbReference type="ARBA" id="ARBA00048679"/>
    </source>
</evidence>
<dbReference type="SUPFAM" id="SSF56112">
    <property type="entry name" value="Protein kinase-like (PK-like)"/>
    <property type="match status" value="1"/>
</dbReference>
<evidence type="ECO:0000259" key="8">
    <source>
        <dbReference type="PROSITE" id="PS50006"/>
    </source>
</evidence>
<comment type="catalytic activity">
    <reaction evidence="5">
        <text>L-seryl-[protein] + ATP = O-phospho-L-seryl-[protein] + ADP + H(+)</text>
        <dbReference type="Rhea" id="RHEA:17989"/>
        <dbReference type="Rhea" id="RHEA-COMP:9863"/>
        <dbReference type="Rhea" id="RHEA-COMP:11604"/>
        <dbReference type="ChEBI" id="CHEBI:15378"/>
        <dbReference type="ChEBI" id="CHEBI:29999"/>
        <dbReference type="ChEBI" id="CHEBI:30616"/>
        <dbReference type="ChEBI" id="CHEBI:83421"/>
        <dbReference type="ChEBI" id="CHEBI:456216"/>
        <dbReference type="EC" id="2.7.11.1"/>
    </reaction>
</comment>
<evidence type="ECO:0000313" key="11">
    <source>
        <dbReference type="Proteomes" id="UP000054007"/>
    </source>
</evidence>
<dbReference type="Pfam" id="PF00498">
    <property type="entry name" value="FHA"/>
    <property type="match status" value="1"/>
</dbReference>
<keyword evidence="3 6" id="KW-0067">ATP-binding</keyword>
<dbReference type="OrthoDB" id="10252171at2759"/>
<sequence>MRIRKFQTAPGVIQRQAFQETPLPHLAGINDGEHNDFWGRLVSIPREASTPQACTPCIFPDPRRQFDREGYIPTDGQSQEICLKKKEVTVGRWDLDAMVCSATHPVVDDKTISQIHFRIIKEDDVVKIQDTSMNGTWHNEQRIGRLCWRCLKHGDTISFGPQLRYHYRYEYTSPASASLCRYTALRRIGCGAFATVYEGLRKSDHARVAIKHVQRVTLKGENYRFFLAELEVMQRVSGEHENIVTLMDRYCFDGDGLAGNGLRLVQEYMPGGALQDWLDDPTKKWSEPLVQHFTLHLMGALAYLHKQNIVHRDIKPDNLLLTLHNPPVLKLADFGMSKLASAGAAFGTFNIGCAPYAAPEQGIEGGSYTVAVDNWAAGVVVYNLVTREQYRESQSRGCSEERLGRTGLSQNGVLFTTALICQPVASRLTAQNALSHPWMLDHIPVYAFDKKTREPVELWPLAVAKNLKWNGETDTWASGPNQLPTTGI</sequence>